<sequence length="619" mass="67503">MSKNRVQVILELKDRLSSGLKKARSAVGDTVGKVKGKLADLKESHQKAFGAMKDQIPGFASAIELLSNPYALAAAAAVALGLAVFKLGSHLSDLSKEVKKVQMDVRATMGLTGDALKEATANVQALENRYEVGRREIIDAGNAMVRELGVSHKEAFNLIENAMIATNGALDIDQVKEYSVQMKAVGLNADQTMGLLTKAFKEGVYQDKAIDSLKEANIRLQEMPKATAEAVTGLGLNVAKLQTGLKTGTLSTMDAVRMVSEQLGKVDKQVQQTAIANIFGAAGEDAGKTWLLGLSKAELSMSNMVDLQDPYIKKQKERLGLEKQLSLKVQAFSDDVNGLTSYFEVLGMKAKIVFYDTVGKAITYIKENLFWVWDILKTNLMPAFIAIKVVLAGLKYTWDGILNAITLVSSAVIGLRRLFGWLGKKVTEFFHWVYEVTGARSFLHDLFGLDEKDSISNTIKELFDEVTIRFEALSKVAQTAFKGINHALRGDFSEAKQSYNSIKSQLSDIFSEGYVQRRKAAMGVQEEIKKPAAAVTTKTAQYLSTGTLPAGDGSTTSSSTSIGQGAKAARNIIINADMKQTGDINLYQDASQGRTAEDFMSEWQDMIARTLNDYTRAYG</sequence>
<protein>
    <recommendedName>
        <fullName evidence="1">Phage tail tape measure protein domain-containing protein</fullName>
    </recommendedName>
</protein>
<name>A0ABP9D5U3_9BACT</name>
<feature type="domain" description="Phage tail tape measure protein" evidence="1">
    <location>
        <begin position="108"/>
        <end position="280"/>
    </location>
</feature>
<evidence type="ECO:0000313" key="3">
    <source>
        <dbReference type="Proteomes" id="UP001500298"/>
    </source>
</evidence>
<dbReference type="Pfam" id="PF10145">
    <property type="entry name" value="PhageMin_Tail"/>
    <property type="match status" value="1"/>
</dbReference>
<evidence type="ECO:0000313" key="2">
    <source>
        <dbReference type="EMBL" id="GAA4825520.1"/>
    </source>
</evidence>
<organism evidence="2 3">
    <name type="scientific">Algivirga pacifica</name>
    <dbReference type="NCBI Taxonomy" id="1162670"/>
    <lineage>
        <taxon>Bacteria</taxon>
        <taxon>Pseudomonadati</taxon>
        <taxon>Bacteroidota</taxon>
        <taxon>Cytophagia</taxon>
        <taxon>Cytophagales</taxon>
        <taxon>Flammeovirgaceae</taxon>
        <taxon>Algivirga</taxon>
    </lineage>
</organism>
<dbReference type="RefSeq" id="WP_345369321.1">
    <property type="nucleotide sequence ID" value="NZ_BAABJX010000016.1"/>
</dbReference>
<proteinExistence type="predicted"/>
<comment type="caution">
    <text evidence="2">The sequence shown here is derived from an EMBL/GenBank/DDBJ whole genome shotgun (WGS) entry which is preliminary data.</text>
</comment>
<gene>
    <name evidence="2" type="ORF">GCM10023331_07480</name>
</gene>
<dbReference type="EMBL" id="BAABJX010000016">
    <property type="protein sequence ID" value="GAA4825520.1"/>
    <property type="molecule type" value="Genomic_DNA"/>
</dbReference>
<keyword evidence="3" id="KW-1185">Reference proteome</keyword>
<reference evidence="3" key="1">
    <citation type="journal article" date="2019" name="Int. J. Syst. Evol. Microbiol.">
        <title>The Global Catalogue of Microorganisms (GCM) 10K type strain sequencing project: providing services to taxonomists for standard genome sequencing and annotation.</title>
        <authorList>
            <consortium name="The Broad Institute Genomics Platform"/>
            <consortium name="The Broad Institute Genome Sequencing Center for Infectious Disease"/>
            <person name="Wu L."/>
            <person name="Ma J."/>
        </authorList>
    </citation>
    <scope>NUCLEOTIDE SEQUENCE [LARGE SCALE GENOMIC DNA]</scope>
    <source>
        <strain evidence="3">JCM 18326</strain>
    </source>
</reference>
<evidence type="ECO:0000259" key="1">
    <source>
        <dbReference type="Pfam" id="PF10145"/>
    </source>
</evidence>
<dbReference type="InterPro" id="IPR010090">
    <property type="entry name" value="Phage_tape_meas"/>
</dbReference>
<dbReference type="Proteomes" id="UP001500298">
    <property type="component" value="Unassembled WGS sequence"/>
</dbReference>
<accession>A0ABP9D5U3</accession>